<dbReference type="EMBL" id="CP021920">
    <property type="protein sequence ID" value="ASB87384.1"/>
    <property type="molecule type" value="Genomic_DNA"/>
</dbReference>
<evidence type="ECO:0000259" key="1">
    <source>
        <dbReference type="PROSITE" id="PS51186"/>
    </source>
</evidence>
<sequence length="155" mass="18114">MDTSIIQLTNDEEHLECMKEMVELWNRNAVETANCELDEEEKKAVQEQIQQYIQSTYGVVFAVTNEKSRAVGFGIASMKQDLVSNTLYGQIDEIYVSPRYRRQNIAGNLVDDIMNWFKRKDVSFVHVSVDIENQTALKFWQGIGWDREFFILSKY</sequence>
<evidence type="ECO:0000313" key="3">
    <source>
        <dbReference type="Proteomes" id="UP000196877"/>
    </source>
</evidence>
<dbReference type="Pfam" id="PF00583">
    <property type="entry name" value="Acetyltransf_1"/>
    <property type="match status" value="1"/>
</dbReference>
<keyword evidence="3" id="KW-1185">Reference proteome</keyword>
<gene>
    <name evidence="2" type="ORF">S101395_00830</name>
</gene>
<dbReference type="RefSeq" id="WP_006637271.1">
    <property type="nucleotide sequence ID" value="NZ_BORD01000007.1"/>
</dbReference>
<dbReference type="InterPro" id="IPR000182">
    <property type="entry name" value="GNAT_dom"/>
</dbReference>
<dbReference type="PANTHER" id="PTHR43072">
    <property type="entry name" value="N-ACETYLTRANSFERASE"/>
    <property type="match status" value="1"/>
</dbReference>
<dbReference type="SUPFAM" id="SSF55729">
    <property type="entry name" value="Acyl-CoA N-acyltransferases (Nat)"/>
    <property type="match status" value="1"/>
</dbReference>
<dbReference type="Gene3D" id="3.40.630.30">
    <property type="match status" value="1"/>
</dbReference>
<dbReference type="PANTHER" id="PTHR43072:SF60">
    <property type="entry name" value="L-2,4-DIAMINOBUTYRIC ACID ACETYLTRANSFERASE"/>
    <property type="match status" value="1"/>
</dbReference>
<dbReference type="CDD" id="cd04301">
    <property type="entry name" value="NAT_SF"/>
    <property type="match status" value="1"/>
</dbReference>
<evidence type="ECO:0000313" key="2">
    <source>
        <dbReference type="EMBL" id="ASB87384.1"/>
    </source>
</evidence>
<organism evidence="2 3">
    <name type="scientific">Bacillus sonorensis</name>
    <dbReference type="NCBI Taxonomy" id="119858"/>
    <lineage>
        <taxon>Bacteria</taxon>
        <taxon>Bacillati</taxon>
        <taxon>Bacillota</taxon>
        <taxon>Bacilli</taxon>
        <taxon>Bacillales</taxon>
        <taxon>Bacillaceae</taxon>
        <taxon>Bacillus</taxon>
    </lineage>
</organism>
<accession>A0ABM6LDN8</accession>
<dbReference type="GeneID" id="92851774"/>
<proteinExistence type="predicted"/>
<reference evidence="2 3" key="1">
    <citation type="submission" date="2017-06" db="EMBL/GenBank/DDBJ databases">
        <title>Genome sequence of Bacillus sonorensis strain SRCM101395.</title>
        <authorList>
            <person name="Cho S.H."/>
        </authorList>
    </citation>
    <scope>NUCLEOTIDE SEQUENCE [LARGE SCALE GENOMIC DNA]</scope>
    <source>
        <strain evidence="2 3">SRCM101395</strain>
    </source>
</reference>
<protein>
    <recommendedName>
        <fullName evidence="1">N-acetyltransferase domain-containing protein</fullName>
    </recommendedName>
</protein>
<dbReference type="InterPro" id="IPR016181">
    <property type="entry name" value="Acyl_CoA_acyltransferase"/>
</dbReference>
<dbReference type="PROSITE" id="PS51186">
    <property type="entry name" value="GNAT"/>
    <property type="match status" value="1"/>
</dbReference>
<name>A0ABM6LDN8_9BACI</name>
<feature type="domain" description="N-acetyltransferase" evidence="1">
    <location>
        <begin position="20"/>
        <end position="155"/>
    </location>
</feature>
<dbReference type="Proteomes" id="UP000196877">
    <property type="component" value="Chromosome"/>
</dbReference>